<proteinExistence type="predicted"/>
<dbReference type="InterPro" id="IPR052140">
    <property type="entry name" value="Dev_Signal_Hedgehog-like"/>
</dbReference>
<sequence length="126" mass="14118">MVKEAFSCFGSTPVLGCGQPSCLIHPENFKEDTEFLTDAKGRFDGYFRDGDRELKRYRHKTALRFEVNCTGSYEALACSKDQWVGGINYIDHNRQPLVLQCCSYEGLRLSQEVDIITLGPGEALSG</sequence>
<keyword evidence="2" id="KW-1185">Reference proteome</keyword>
<dbReference type="WBParaSite" id="ACRNAN_scaffold6208.g23434.t1">
    <property type="protein sequence ID" value="ACRNAN_scaffold6208.g23434.t1"/>
    <property type="gene ID" value="ACRNAN_scaffold6208.g23434"/>
</dbReference>
<accession>A0A914E998</accession>
<dbReference type="AlphaFoldDB" id="A0A914E998"/>
<name>A0A914E998_9BILA</name>
<reference evidence="3" key="1">
    <citation type="submission" date="2022-11" db="UniProtKB">
        <authorList>
            <consortium name="WormBaseParasite"/>
        </authorList>
    </citation>
    <scope>IDENTIFICATION</scope>
</reference>
<evidence type="ECO:0000313" key="3">
    <source>
        <dbReference type="WBParaSite" id="ACRNAN_scaffold6208.g23434.t1"/>
    </source>
</evidence>
<evidence type="ECO:0000256" key="1">
    <source>
        <dbReference type="ARBA" id="ARBA00022473"/>
    </source>
</evidence>
<dbReference type="PANTHER" id="PTHR46706">
    <property type="entry name" value="PROTEIN QUA-1-RELATED"/>
    <property type="match status" value="1"/>
</dbReference>
<keyword evidence="1" id="KW-0217">Developmental protein</keyword>
<protein>
    <submittedName>
        <fullName evidence="3">Uncharacterized protein</fullName>
    </submittedName>
</protein>
<organism evidence="2 3">
    <name type="scientific">Acrobeloides nanus</name>
    <dbReference type="NCBI Taxonomy" id="290746"/>
    <lineage>
        <taxon>Eukaryota</taxon>
        <taxon>Metazoa</taxon>
        <taxon>Ecdysozoa</taxon>
        <taxon>Nematoda</taxon>
        <taxon>Chromadorea</taxon>
        <taxon>Rhabditida</taxon>
        <taxon>Tylenchina</taxon>
        <taxon>Cephalobomorpha</taxon>
        <taxon>Cephaloboidea</taxon>
        <taxon>Cephalobidae</taxon>
        <taxon>Acrobeloides</taxon>
    </lineage>
</organism>
<evidence type="ECO:0000313" key="2">
    <source>
        <dbReference type="Proteomes" id="UP000887540"/>
    </source>
</evidence>
<dbReference type="PANTHER" id="PTHR46706:SF12">
    <property type="entry name" value="PROTEIN QUA-1-RELATED"/>
    <property type="match status" value="1"/>
</dbReference>
<dbReference type="Proteomes" id="UP000887540">
    <property type="component" value="Unplaced"/>
</dbReference>